<gene>
    <name evidence="1" type="ORF">V3M73_10805</name>
</gene>
<name>A0ABV3NE63_9ACTO</name>
<dbReference type="EMBL" id="JBAGNM010000039">
    <property type="protein sequence ID" value="MEW6955505.1"/>
    <property type="molecule type" value="Genomic_DNA"/>
</dbReference>
<proteinExistence type="predicted"/>
<comment type="caution">
    <text evidence="1">The sequence shown here is derived from an EMBL/GenBank/DDBJ whole genome shotgun (WGS) entry which is preliminary data.</text>
</comment>
<dbReference type="Proteomes" id="UP001555100">
    <property type="component" value="Unassembled WGS sequence"/>
</dbReference>
<protein>
    <submittedName>
        <fullName evidence="1">Uncharacterized protein</fullName>
    </submittedName>
</protein>
<dbReference type="RefSeq" id="WP_367199373.1">
    <property type="nucleotide sequence ID" value="NZ_CP146201.1"/>
</dbReference>
<evidence type="ECO:0000313" key="2">
    <source>
        <dbReference type="Proteomes" id="UP001555100"/>
    </source>
</evidence>
<organism evidence="1 2">
    <name type="scientific">Trueperella pyogenes</name>
    <dbReference type="NCBI Taxonomy" id="1661"/>
    <lineage>
        <taxon>Bacteria</taxon>
        <taxon>Bacillati</taxon>
        <taxon>Actinomycetota</taxon>
        <taxon>Actinomycetes</taxon>
        <taxon>Actinomycetales</taxon>
        <taxon>Actinomycetaceae</taxon>
        <taxon>Trueperella</taxon>
    </lineage>
</organism>
<accession>A0ABV3NE63</accession>
<evidence type="ECO:0000313" key="1">
    <source>
        <dbReference type="EMBL" id="MEW6955505.1"/>
    </source>
</evidence>
<reference evidence="1 2" key="1">
    <citation type="submission" date="2024-01" db="EMBL/GenBank/DDBJ databases">
        <title>Genomic analysis and antimicrobial resistance profiles of Trueperella pyogenes isolated from domestic and wild animals.</title>
        <authorList>
            <person name="Magossi G."/>
            <person name="Gzyl K.E."/>
            <person name="Holman D.B."/>
            <person name="Amat S."/>
        </authorList>
    </citation>
    <scope>NUCLEOTIDE SEQUENCE [LARGE SCALE GENOMIC DNA]</scope>
    <source>
        <strain evidence="1 2">1494</strain>
    </source>
</reference>
<sequence>MTEVTDITGITENTVVESVLESPPATSGTTSRASLPVAVPAEVTSSRSTAQIARQVLALIVRPGTNTLRSVNELDALLGKEDM</sequence>
<keyword evidence="2" id="KW-1185">Reference proteome</keyword>